<name>A0A662ZNJ3_9GAMM</name>
<proteinExistence type="predicted"/>
<dbReference type="RefSeq" id="WP_093143905.1">
    <property type="nucleotide sequence ID" value="NZ_FOXF01000086.1"/>
</dbReference>
<accession>A0A662ZNJ3</accession>
<evidence type="ECO:0000313" key="1">
    <source>
        <dbReference type="EMBL" id="SFP79738.1"/>
    </source>
</evidence>
<dbReference type="Proteomes" id="UP000243745">
    <property type="component" value="Unassembled WGS sequence"/>
</dbReference>
<gene>
    <name evidence="1" type="ORF">SAMN02910344_02322</name>
</gene>
<dbReference type="EMBL" id="FOXF01000086">
    <property type="protein sequence ID" value="SFP79738.1"/>
    <property type="molecule type" value="Genomic_DNA"/>
</dbReference>
<sequence length="221" mass="25751">MKKLILDPNVSVGPFVFGTEQEKIWEIIRDEFSSECNPIIENIPPVYKSEYHENPNVHLEYKDNKLISVSFIDDITKRYCEIYLGKEKIWPRTEKKFLSIFGESAFIEVFGSYYHTELSLTVGWDDNPPSLTIGCKGYSTEIVENYRLFYTALKMKKGMNRKECRTLMNRTPQVSIDGRTDNYPFGIIKPEVTSLTYDSDDRLIKACQSFPDENIIDIRLK</sequence>
<reference evidence="1 2" key="1">
    <citation type="submission" date="2016-10" db="EMBL/GenBank/DDBJ databases">
        <authorList>
            <person name="Varghese N."/>
            <person name="Submissions S."/>
        </authorList>
    </citation>
    <scope>NUCLEOTIDE SEQUENCE [LARGE SCALE GENOMIC DNA]</scope>
    <source>
        <strain evidence="1 2">DSM 1361</strain>
    </source>
</reference>
<keyword evidence="2" id="KW-1185">Reference proteome</keyword>
<dbReference type="AlphaFoldDB" id="A0A662ZNJ3"/>
<evidence type="ECO:0000313" key="2">
    <source>
        <dbReference type="Proteomes" id="UP000243745"/>
    </source>
</evidence>
<protein>
    <submittedName>
        <fullName evidence="1">Uncharacterized protein</fullName>
    </submittedName>
</protein>
<organism evidence="1 2">
    <name type="scientific">Ruminobacter amylophilus</name>
    <dbReference type="NCBI Taxonomy" id="867"/>
    <lineage>
        <taxon>Bacteria</taxon>
        <taxon>Pseudomonadati</taxon>
        <taxon>Pseudomonadota</taxon>
        <taxon>Gammaproteobacteria</taxon>
        <taxon>Aeromonadales</taxon>
        <taxon>Succinivibrionaceae</taxon>
        <taxon>Ruminobacter</taxon>
    </lineage>
</organism>
<dbReference type="OrthoDB" id="5690804at2"/>